<proteinExistence type="predicted"/>
<reference evidence="1" key="2">
    <citation type="submission" date="2020-11" db="EMBL/GenBank/DDBJ databases">
        <authorList>
            <person name="McCartney M.A."/>
            <person name="Auch B."/>
            <person name="Kono T."/>
            <person name="Mallez S."/>
            <person name="Becker A."/>
            <person name="Gohl D.M."/>
            <person name="Silverstein K.A.T."/>
            <person name="Koren S."/>
            <person name="Bechman K.B."/>
            <person name="Herman A."/>
            <person name="Abrahante J.E."/>
            <person name="Garbe J."/>
        </authorList>
    </citation>
    <scope>NUCLEOTIDE SEQUENCE</scope>
    <source>
        <strain evidence="1">Duluth1</strain>
        <tissue evidence="1">Whole animal</tissue>
    </source>
</reference>
<dbReference type="PANTHER" id="PTHR13802">
    <property type="entry name" value="MUCIN 4-RELATED"/>
    <property type="match status" value="1"/>
</dbReference>
<sequence>MNYTFSGVGEYVLLNIDTHNITFSLQARTERAVMADGNLSDATIFTAFAARDQTNTSVHVEVNRAHNSKFNTHGYER</sequence>
<accession>A0A9D4KYM0</accession>
<dbReference type="PANTHER" id="PTHR13802:SF52">
    <property type="entry name" value="MUCIN-4"/>
    <property type="match status" value="1"/>
</dbReference>
<organism evidence="1 2">
    <name type="scientific">Dreissena polymorpha</name>
    <name type="common">Zebra mussel</name>
    <name type="synonym">Mytilus polymorpha</name>
    <dbReference type="NCBI Taxonomy" id="45954"/>
    <lineage>
        <taxon>Eukaryota</taxon>
        <taxon>Metazoa</taxon>
        <taxon>Spiralia</taxon>
        <taxon>Lophotrochozoa</taxon>
        <taxon>Mollusca</taxon>
        <taxon>Bivalvia</taxon>
        <taxon>Autobranchia</taxon>
        <taxon>Heteroconchia</taxon>
        <taxon>Euheterodonta</taxon>
        <taxon>Imparidentia</taxon>
        <taxon>Neoheterodontei</taxon>
        <taxon>Myida</taxon>
        <taxon>Dreissenoidea</taxon>
        <taxon>Dreissenidae</taxon>
        <taxon>Dreissena</taxon>
    </lineage>
</organism>
<keyword evidence="2" id="KW-1185">Reference proteome</keyword>
<comment type="caution">
    <text evidence="1">The sequence shown here is derived from an EMBL/GenBank/DDBJ whole genome shotgun (WGS) entry which is preliminary data.</text>
</comment>
<dbReference type="InterPro" id="IPR051495">
    <property type="entry name" value="Epithelial_Barrier/Signaling"/>
</dbReference>
<name>A0A9D4KYM0_DREPO</name>
<dbReference type="EMBL" id="JAIWYP010000003">
    <property type="protein sequence ID" value="KAH3847271.1"/>
    <property type="molecule type" value="Genomic_DNA"/>
</dbReference>
<reference evidence="1" key="1">
    <citation type="journal article" date="2019" name="bioRxiv">
        <title>The Genome of the Zebra Mussel, Dreissena polymorpha: A Resource for Invasive Species Research.</title>
        <authorList>
            <person name="McCartney M.A."/>
            <person name="Auch B."/>
            <person name="Kono T."/>
            <person name="Mallez S."/>
            <person name="Zhang Y."/>
            <person name="Obille A."/>
            <person name="Becker A."/>
            <person name="Abrahante J.E."/>
            <person name="Garbe J."/>
            <person name="Badalamenti J.P."/>
            <person name="Herman A."/>
            <person name="Mangelson H."/>
            <person name="Liachko I."/>
            <person name="Sullivan S."/>
            <person name="Sone E.D."/>
            <person name="Koren S."/>
            <person name="Silverstein K.A.T."/>
            <person name="Beckman K.B."/>
            <person name="Gohl D.M."/>
        </authorList>
    </citation>
    <scope>NUCLEOTIDE SEQUENCE</scope>
    <source>
        <strain evidence="1">Duluth1</strain>
        <tissue evidence="1">Whole animal</tissue>
    </source>
</reference>
<evidence type="ECO:0000313" key="2">
    <source>
        <dbReference type="Proteomes" id="UP000828390"/>
    </source>
</evidence>
<protein>
    <submittedName>
        <fullName evidence="1">Uncharacterized protein</fullName>
    </submittedName>
</protein>
<dbReference type="AlphaFoldDB" id="A0A9D4KYM0"/>
<dbReference type="Proteomes" id="UP000828390">
    <property type="component" value="Unassembled WGS sequence"/>
</dbReference>
<gene>
    <name evidence="1" type="ORF">DPMN_089590</name>
</gene>
<evidence type="ECO:0000313" key="1">
    <source>
        <dbReference type="EMBL" id="KAH3847271.1"/>
    </source>
</evidence>